<dbReference type="PANTHER" id="PTHR11567:SF25">
    <property type="entry name" value="PROTEIN FRA10AC1"/>
    <property type="match status" value="1"/>
</dbReference>
<dbReference type="PANTHER" id="PTHR11567">
    <property type="entry name" value="ACID PHOSPHATASE-RELATED"/>
    <property type="match status" value="1"/>
</dbReference>
<dbReference type="GO" id="GO:0016791">
    <property type="term" value="F:phosphatase activity"/>
    <property type="evidence" value="ECO:0007669"/>
    <property type="project" value="TreeGrafter"/>
</dbReference>
<feature type="compositionally biased region" description="Basic and acidic residues" evidence="1">
    <location>
        <begin position="25"/>
        <end position="38"/>
    </location>
</feature>
<keyword evidence="3" id="KW-1185">Reference proteome</keyword>
<sequence>MDQKSTDFTHEDLEGYDSSFEDDEDKKKEKTKGRELTKKHYQQPNVTLASSAAIPTKEFFEDAQRRAEGFRNRYFALNAFERHQKLINDYFLYFPGAKKLLGRDASKDKRDIDVVRENHRFLWKETDSVDSWEQQLAKAYYDKLYKEYTICDLSRYLENKVAMRWRIEKELLDGKGQFICGAKRCDQSSGLKTWEVNFAYMEEGVKKNALVKLRLCPECSFKLNYGQKRKEKPLTPNQSSKNLMTTWMISSFRI</sequence>
<organism evidence="2 3">
    <name type="scientific">Allacma fusca</name>
    <dbReference type="NCBI Taxonomy" id="39272"/>
    <lineage>
        <taxon>Eukaryota</taxon>
        <taxon>Metazoa</taxon>
        <taxon>Ecdysozoa</taxon>
        <taxon>Arthropoda</taxon>
        <taxon>Hexapoda</taxon>
        <taxon>Collembola</taxon>
        <taxon>Symphypleona</taxon>
        <taxon>Sminthuridae</taxon>
        <taxon>Allacma</taxon>
    </lineage>
</organism>
<dbReference type="EMBL" id="CAJVCH010571658">
    <property type="protein sequence ID" value="CAG7838177.1"/>
    <property type="molecule type" value="Genomic_DNA"/>
</dbReference>
<gene>
    <name evidence="2" type="ORF">AFUS01_LOCUS47171</name>
</gene>
<dbReference type="AlphaFoldDB" id="A0A8J2LX16"/>
<feature type="region of interest" description="Disordered" evidence="1">
    <location>
        <begin position="1"/>
        <end position="40"/>
    </location>
</feature>
<protein>
    <recommendedName>
        <fullName evidence="4">Protein FRA10AC1</fullName>
    </recommendedName>
</protein>
<evidence type="ECO:0000313" key="3">
    <source>
        <dbReference type="Proteomes" id="UP000708208"/>
    </source>
</evidence>
<dbReference type="OrthoDB" id="197967at2759"/>
<dbReference type="InterPro" id="IPR019129">
    <property type="entry name" value="Folate-sensitive_fs_Fra10Ac1"/>
</dbReference>
<comment type="caution">
    <text evidence="2">The sequence shown here is derived from an EMBL/GenBank/DDBJ whole genome shotgun (WGS) entry which is preliminary data.</text>
</comment>
<feature type="compositionally biased region" description="Basic and acidic residues" evidence="1">
    <location>
        <begin position="1"/>
        <end position="13"/>
    </location>
</feature>
<evidence type="ECO:0000256" key="1">
    <source>
        <dbReference type="SAM" id="MobiDB-lite"/>
    </source>
</evidence>
<accession>A0A8J2LX16</accession>
<name>A0A8J2LX16_9HEXA</name>
<evidence type="ECO:0008006" key="4">
    <source>
        <dbReference type="Google" id="ProtNLM"/>
    </source>
</evidence>
<dbReference type="Pfam" id="PF09725">
    <property type="entry name" value="Fra10Ac1"/>
    <property type="match status" value="1"/>
</dbReference>
<dbReference type="InterPro" id="IPR050645">
    <property type="entry name" value="Histidine_acid_phosphatase"/>
</dbReference>
<reference evidence="2" key="1">
    <citation type="submission" date="2021-06" db="EMBL/GenBank/DDBJ databases">
        <authorList>
            <person name="Hodson N. C."/>
            <person name="Mongue J. A."/>
            <person name="Jaron S. K."/>
        </authorList>
    </citation>
    <scope>NUCLEOTIDE SEQUENCE</scope>
</reference>
<evidence type="ECO:0000313" key="2">
    <source>
        <dbReference type="EMBL" id="CAG7838177.1"/>
    </source>
</evidence>
<proteinExistence type="predicted"/>
<dbReference type="Proteomes" id="UP000708208">
    <property type="component" value="Unassembled WGS sequence"/>
</dbReference>